<name>A0ABZ0CSK9_9BURK</name>
<dbReference type="EMBL" id="CP136336">
    <property type="protein sequence ID" value="WOB06071.1"/>
    <property type="molecule type" value="Genomic_DNA"/>
</dbReference>
<dbReference type="InterPro" id="IPR007048">
    <property type="entry name" value="IraD/Gp25-like"/>
</dbReference>
<reference evidence="2 3" key="1">
    <citation type="submission" date="2023-10" db="EMBL/GenBank/DDBJ databases">
        <title>Bacteria for the degradation of biodegradable plastic PBAT(Polybutylene adipate terephthalate).</title>
        <authorList>
            <person name="Weon H.-Y."/>
            <person name="Yeon J."/>
        </authorList>
    </citation>
    <scope>NUCLEOTIDE SEQUENCE [LARGE SCALE GENOMIC DNA]</scope>
    <source>
        <strain evidence="2 3">SBD 7-3</strain>
    </source>
</reference>
<dbReference type="InterPro" id="IPR017737">
    <property type="entry name" value="TssE1-like"/>
</dbReference>
<dbReference type="RefSeq" id="WP_316698331.1">
    <property type="nucleotide sequence ID" value="NZ_CP136336.1"/>
</dbReference>
<keyword evidence="3" id="KW-1185">Reference proteome</keyword>
<feature type="domain" description="IraD/Gp25-like" evidence="1">
    <location>
        <begin position="38"/>
        <end position="142"/>
    </location>
</feature>
<dbReference type="Pfam" id="PF04965">
    <property type="entry name" value="GPW_gp25"/>
    <property type="match status" value="1"/>
</dbReference>
<accession>A0ABZ0CSK9</accession>
<evidence type="ECO:0000313" key="3">
    <source>
        <dbReference type="Proteomes" id="UP001303946"/>
    </source>
</evidence>
<dbReference type="PANTHER" id="PTHR38595:SF1">
    <property type="entry name" value="TYPE VI SECRETION SYSTEM COMPONENT TSSE1"/>
    <property type="match status" value="1"/>
</dbReference>
<organism evidence="2 3">
    <name type="scientific">Piscinibacter gummiphilus</name>
    <dbReference type="NCBI Taxonomy" id="946333"/>
    <lineage>
        <taxon>Bacteria</taxon>
        <taxon>Pseudomonadati</taxon>
        <taxon>Pseudomonadota</taxon>
        <taxon>Betaproteobacteria</taxon>
        <taxon>Burkholderiales</taxon>
        <taxon>Sphaerotilaceae</taxon>
        <taxon>Piscinibacter</taxon>
    </lineage>
</organism>
<sequence length="176" mass="19655">MSVNTRDRLQPVLLDRLTDTAPLSHVEAEDNRVMNKAQIREAVLRDLSWLLNSVQPLDKELAKRFPAAADSVLNFGLPAMSGQLASKIDVSLLERAIKQAILRFEPRVMEDSLQVTALDASSVLDTHNVIEFEIQGFMWAQPVPLELLLRTQVDLEAGQVEVRDMASGTVSRRAPR</sequence>
<dbReference type="Proteomes" id="UP001303946">
    <property type="component" value="Chromosome"/>
</dbReference>
<dbReference type="PANTHER" id="PTHR38595">
    <property type="entry name" value="CYTOPLASMIC PROTEIN-RELATED"/>
    <property type="match status" value="1"/>
</dbReference>
<proteinExistence type="predicted"/>
<gene>
    <name evidence="2" type="primary">tssE</name>
    <name evidence="2" type="ORF">RXV79_14180</name>
</gene>
<dbReference type="SUPFAM" id="SSF160719">
    <property type="entry name" value="gpW/gp25-like"/>
    <property type="match status" value="1"/>
</dbReference>
<dbReference type="NCBIfam" id="TIGR03357">
    <property type="entry name" value="VI_zyme"/>
    <property type="match status" value="1"/>
</dbReference>
<dbReference type="InterPro" id="IPR053176">
    <property type="entry name" value="T6SS_TssE1-like"/>
</dbReference>
<protein>
    <submittedName>
        <fullName evidence="2">Type VI secretion system baseplate subunit TssE</fullName>
    </submittedName>
</protein>
<evidence type="ECO:0000313" key="2">
    <source>
        <dbReference type="EMBL" id="WOB06071.1"/>
    </source>
</evidence>
<evidence type="ECO:0000259" key="1">
    <source>
        <dbReference type="Pfam" id="PF04965"/>
    </source>
</evidence>